<evidence type="ECO:0000313" key="2">
    <source>
        <dbReference type="Proteomes" id="UP000234300"/>
    </source>
</evidence>
<dbReference type="Proteomes" id="UP000234300">
    <property type="component" value="Unassembled WGS sequence"/>
</dbReference>
<dbReference type="EMBL" id="FXZI01000002">
    <property type="protein sequence ID" value="SMX75184.1"/>
    <property type="molecule type" value="Genomic_DNA"/>
</dbReference>
<sequence>MLRANLFAGQARNVGSDAGAVISEFQHQPTPETASLLAAMCLWCLVLRNRLGHLECECTALDVLTKLIETPSTPPGYFSWRSLGKSSPTAENEVGSKPGDTCFVGFLGISNDCEPVHLRQLNCISAPRAG</sequence>
<dbReference type="AlphaFoldDB" id="A0A2H1IJ41"/>
<name>A0A2H1IJ41_BREAU</name>
<evidence type="ECO:0000313" key="1">
    <source>
        <dbReference type="EMBL" id="SMX75184.1"/>
    </source>
</evidence>
<organism evidence="1 2">
    <name type="scientific">Brevibacterium aurantiacum</name>
    <dbReference type="NCBI Taxonomy" id="273384"/>
    <lineage>
        <taxon>Bacteria</taxon>
        <taxon>Bacillati</taxon>
        <taxon>Actinomycetota</taxon>
        <taxon>Actinomycetes</taxon>
        <taxon>Micrococcales</taxon>
        <taxon>Brevibacteriaceae</taxon>
        <taxon>Brevibacterium</taxon>
    </lineage>
</organism>
<gene>
    <name evidence="1" type="ORF">BAURA86_00591</name>
</gene>
<reference evidence="1 2" key="1">
    <citation type="submission" date="2017-03" db="EMBL/GenBank/DDBJ databases">
        <authorList>
            <person name="Afonso C.L."/>
            <person name="Miller P.J."/>
            <person name="Scott M.A."/>
            <person name="Spackman E."/>
            <person name="Goraichik I."/>
            <person name="Dimitrov K.M."/>
            <person name="Suarez D.L."/>
            <person name="Swayne D.E."/>
        </authorList>
    </citation>
    <scope>NUCLEOTIDE SEQUENCE [LARGE SCALE GENOMIC DNA]</scope>
    <source>
        <strain evidence="2">8(6)</strain>
    </source>
</reference>
<accession>A0A2H1IJ41</accession>
<proteinExistence type="predicted"/>
<protein>
    <submittedName>
        <fullName evidence="1">Uncharacterized protein</fullName>
    </submittedName>
</protein>